<reference evidence="1 2" key="1">
    <citation type="journal article" date="2018" name="MBio">
        <title>Comparative Genomics Reveals the Core Gene Toolbox for the Fungus-Insect Symbiosis.</title>
        <authorList>
            <person name="Wang Y."/>
            <person name="Stata M."/>
            <person name="Wang W."/>
            <person name="Stajich J.E."/>
            <person name="White M.M."/>
            <person name="Moncalvo J.M."/>
        </authorList>
    </citation>
    <scope>NUCLEOTIDE SEQUENCE [LARGE SCALE GENOMIC DNA]</scope>
    <source>
        <strain evidence="1 2">AUS-126-30</strain>
    </source>
</reference>
<proteinExistence type="predicted"/>
<evidence type="ECO:0000313" key="2">
    <source>
        <dbReference type="Proteomes" id="UP000245591"/>
    </source>
</evidence>
<dbReference type="AlphaFoldDB" id="A0A2U1IX52"/>
<dbReference type="EMBL" id="MBFU01000843">
    <property type="protein sequence ID" value="PVZ97391.1"/>
    <property type="molecule type" value="Genomic_DNA"/>
</dbReference>
<keyword evidence="2" id="KW-1185">Reference proteome</keyword>
<evidence type="ECO:0000313" key="1">
    <source>
        <dbReference type="EMBL" id="PVZ97391.1"/>
    </source>
</evidence>
<dbReference type="Proteomes" id="UP000245591">
    <property type="component" value="Unassembled WGS sequence"/>
</dbReference>
<protein>
    <submittedName>
        <fullName evidence="1">Uncharacterized protein</fullName>
    </submittedName>
</protein>
<sequence>MNSQSGSSQERDHMVIQPGLDTLSSLGTEQKEHDTMSEELEKKLNSMVIKLEDRRRTDEPPVFTGGWIESSSVMIARYEKYVEHERKHQTD</sequence>
<comment type="caution">
    <text evidence="1">The sequence shown here is derived from an EMBL/GenBank/DDBJ whole genome shotgun (WGS) entry which is preliminary data.</text>
</comment>
<accession>A0A2U1IX52</accession>
<name>A0A2U1IX52_SMIAN</name>
<organism evidence="1 2">
    <name type="scientific">Smittium angustum</name>
    <dbReference type="NCBI Taxonomy" id="133377"/>
    <lineage>
        <taxon>Eukaryota</taxon>
        <taxon>Fungi</taxon>
        <taxon>Fungi incertae sedis</taxon>
        <taxon>Zoopagomycota</taxon>
        <taxon>Kickxellomycotina</taxon>
        <taxon>Harpellomycetes</taxon>
        <taxon>Harpellales</taxon>
        <taxon>Legeriomycetaceae</taxon>
        <taxon>Smittium</taxon>
    </lineage>
</organism>
<gene>
    <name evidence="1" type="ORF">BB558_006649</name>
</gene>
<feature type="non-terminal residue" evidence="1">
    <location>
        <position position="91"/>
    </location>
</feature>